<sequence>MNADWISPEQKSLFRKKAIEEQNDAPLSLEYNGTGKVAERIRRIDDYRNSKNILVSLHPSLRQTCLNVLADQKKLLIPTPGLQKGFMLVSPTSVPPQKRKLAIRPIPNNPFGRKMPYEEPFQGLVDLIITEAFLLGRDGTRMGDGSGHLDIQCAILSSLGWLSPDVRVLAVADDRQIVPSVPVEKTDVRIHWIVTPTQVLAASHDEPFSCEISWEKLSKKQIRRNEALYFLNRRRLISLPH</sequence>
<dbReference type="Proteomes" id="UP001144372">
    <property type="component" value="Unassembled WGS sequence"/>
</dbReference>
<dbReference type="InterPro" id="IPR037171">
    <property type="entry name" value="NagB/RpiA_transferase-like"/>
</dbReference>
<dbReference type="AlphaFoldDB" id="A0A9W6CYN8"/>
<evidence type="ECO:0000313" key="2">
    <source>
        <dbReference type="Proteomes" id="UP001144372"/>
    </source>
</evidence>
<dbReference type="SUPFAM" id="SSF100950">
    <property type="entry name" value="NagB/RpiA/CoA transferase-like"/>
    <property type="match status" value="1"/>
</dbReference>
<gene>
    <name evidence="1" type="ORF">DAMNIGENAA_16640</name>
</gene>
<dbReference type="EMBL" id="BSDR01000001">
    <property type="protein sequence ID" value="GLI34231.1"/>
    <property type="molecule type" value="Genomic_DNA"/>
</dbReference>
<accession>A0A9W6CYN8</accession>
<dbReference type="GO" id="GO:0005737">
    <property type="term" value="C:cytoplasm"/>
    <property type="evidence" value="ECO:0007669"/>
    <property type="project" value="TreeGrafter"/>
</dbReference>
<evidence type="ECO:0008006" key="3">
    <source>
        <dbReference type="Google" id="ProtNLM"/>
    </source>
</evidence>
<keyword evidence="2" id="KW-1185">Reference proteome</keyword>
<dbReference type="InterPro" id="IPR002698">
    <property type="entry name" value="FTHF_cligase"/>
</dbReference>
<proteinExistence type="predicted"/>
<name>A0A9W6CYN8_9BACT</name>
<organism evidence="1 2">
    <name type="scientific">Desulforhabdus amnigena</name>
    <dbReference type="NCBI Taxonomy" id="40218"/>
    <lineage>
        <taxon>Bacteria</taxon>
        <taxon>Pseudomonadati</taxon>
        <taxon>Thermodesulfobacteriota</taxon>
        <taxon>Syntrophobacteria</taxon>
        <taxon>Syntrophobacterales</taxon>
        <taxon>Syntrophobacteraceae</taxon>
        <taxon>Desulforhabdus</taxon>
    </lineage>
</organism>
<comment type="caution">
    <text evidence="1">The sequence shown here is derived from an EMBL/GenBank/DDBJ whole genome shotgun (WGS) entry which is preliminary data.</text>
</comment>
<dbReference type="InterPro" id="IPR024185">
    <property type="entry name" value="FTHF_cligase-like_sf"/>
</dbReference>
<dbReference type="RefSeq" id="WP_281793490.1">
    <property type="nucleotide sequence ID" value="NZ_BSDR01000001.1"/>
</dbReference>
<dbReference type="PANTHER" id="PTHR13017:SF0">
    <property type="entry name" value="METHENYLTETRAHYDROFOLATE SYNTHASE DOMAIN-CONTAINING PROTEIN"/>
    <property type="match status" value="1"/>
</dbReference>
<reference evidence="1" key="1">
    <citation type="submission" date="2022-12" db="EMBL/GenBank/DDBJ databases">
        <title>Reference genome sequencing for broad-spectrum identification of bacterial and archaeal isolates by mass spectrometry.</title>
        <authorList>
            <person name="Sekiguchi Y."/>
            <person name="Tourlousse D.M."/>
        </authorList>
    </citation>
    <scope>NUCLEOTIDE SEQUENCE</scope>
    <source>
        <strain evidence="1">ASRB1</strain>
    </source>
</reference>
<protein>
    <recommendedName>
        <fullName evidence="3">5-formyltetrahydrofolate cyclo-ligase</fullName>
    </recommendedName>
</protein>
<dbReference type="Gene3D" id="3.40.50.10420">
    <property type="entry name" value="NagB/RpiA/CoA transferase-like"/>
    <property type="match status" value="1"/>
</dbReference>
<dbReference type="PANTHER" id="PTHR13017">
    <property type="entry name" value="5-FORMYLTETRAHYDROFOLATE CYCLO-LIGASE-RELATED"/>
    <property type="match status" value="1"/>
</dbReference>
<evidence type="ECO:0000313" key="1">
    <source>
        <dbReference type="EMBL" id="GLI34231.1"/>
    </source>
</evidence>
<dbReference type="Pfam" id="PF01812">
    <property type="entry name" value="5-FTHF_cyc-lig"/>
    <property type="match status" value="1"/>
</dbReference>